<evidence type="ECO:0000256" key="4">
    <source>
        <dbReference type="ARBA" id="ARBA00022614"/>
    </source>
</evidence>
<dbReference type="Pfam" id="PF13927">
    <property type="entry name" value="Ig_3"/>
    <property type="match status" value="5"/>
</dbReference>
<evidence type="ECO:0000256" key="9">
    <source>
        <dbReference type="ARBA" id="ARBA00023136"/>
    </source>
</evidence>
<keyword evidence="9" id="KW-0472">Membrane</keyword>
<evidence type="ECO:0000259" key="15">
    <source>
        <dbReference type="PROSITE" id="PS50835"/>
    </source>
</evidence>
<dbReference type="Pfam" id="PF07679">
    <property type="entry name" value="I-set"/>
    <property type="match status" value="7"/>
</dbReference>
<feature type="region of interest" description="Disordered" evidence="13">
    <location>
        <begin position="1362"/>
        <end position="1405"/>
    </location>
</feature>
<dbReference type="InterPro" id="IPR050467">
    <property type="entry name" value="LRFN"/>
</dbReference>
<dbReference type="InterPro" id="IPR003591">
    <property type="entry name" value="Leu-rich_rpt_typical-subtyp"/>
</dbReference>
<dbReference type="SMART" id="SM00082">
    <property type="entry name" value="LRRCT"/>
    <property type="match status" value="1"/>
</dbReference>
<feature type="chain" id="PRO_5017476443" evidence="14">
    <location>
        <begin position="35"/>
        <end position="2611"/>
    </location>
</feature>
<dbReference type="PANTHER" id="PTHR45842">
    <property type="entry name" value="SYNAPTIC ADHESION-LIKE MOLECULE SALM"/>
    <property type="match status" value="1"/>
</dbReference>
<feature type="region of interest" description="Disordered" evidence="13">
    <location>
        <begin position="674"/>
        <end position="748"/>
    </location>
</feature>
<reference evidence="16" key="2">
    <citation type="submission" date="2025-09" db="UniProtKB">
        <authorList>
            <consortium name="Ensembl"/>
        </authorList>
    </citation>
    <scope>IDENTIFICATION</scope>
</reference>
<dbReference type="CDD" id="cd00096">
    <property type="entry name" value="Ig"/>
    <property type="match status" value="2"/>
</dbReference>
<feature type="domain" description="Ig-like" evidence="15">
    <location>
        <begin position="2025"/>
        <end position="2123"/>
    </location>
</feature>
<dbReference type="FunFam" id="2.60.40.10:FF:000076">
    <property type="entry name" value="Leucine-rich repeat and Ig domain-containing 4"/>
    <property type="match status" value="1"/>
</dbReference>
<feature type="region of interest" description="Disordered" evidence="13">
    <location>
        <begin position="1244"/>
        <end position="1271"/>
    </location>
</feature>
<dbReference type="Pfam" id="PF13306">
    <property type="entry name" value="LRR_5"/>
    <property type="match status" value="1"/>
</dbReference>
<comment type="subcellular location">
    <subcellularLocation>
        <location evidence="1">Membrane</location>
        <topology evidence="1">Single-pass membrane protein</topology>
    </subcellularLocation>
    <subcellularLocation>
        <location evidence="2">Secreted</location>
    </subcellularLocation>
</comment>
<dbReference type="GO" id="GO:0016020">
    <property type="term" value="C:membrane"/>
    <property type="evidence" value="ECO:0007669"/>
    <property type="project" value="UniProtKB-SubCell"/>
</dbReference>
<dbReference type="Ensembl" id="ENSPKIT00000009558.1">
    <property type="protein sequence ID" value="ENSPKIP00000028771.1"/>
    <property type="gene ID" value="ENSPKIG00000010286.1"/>
</dbReference>
<evidence type="ECO:0000256" key="14">
    <source>
        <dbReference type="SAM" id="SignalP"/>
    </source>
</evidence>
<evidence type="ECO:0000313" key="17">
    <source>
        <dbReference type="Proteomes" id="UP000261540"/>
    </source>
</evidence>
<feature type="compositionally biased region" description="Polar residues" evidence="13">
    <location>
        <begin position="1251"/>
        <end position="1271"/>
    </location>
</feature>
<dbReference type="InterPro" id="IPR013098">
    <property type="entry name" value="Ig_I-set"/>
</dbReference>
<organism evidence="16 17">
    <name type="scientific">Paramormyrops kingsleyae</name>
    <dbReference type="NCBI Taxonomy" id="1676925"/>
    <lineage>
        <taxon>Eukaryota</taxon>
        <taxon>Metazoa</taxon>
        <taxon>Chordata</taxon>
        <taxon>Craniata</taxon>
        <taxon>Vertebrata</taxon>
        <taxon>Euteleostomi</taxon>
        <taxon>Actinopterygii</taxon>
        <taxon>Neopterygii</taxon>
        <taxon>Teleostei</taxon>
        <taxon>Osteoglossocephala</taxon>
        <taxon>Osteoglossomorpha</taxon>
        <taxon>Osteoglossiformes</taxon>
        <taxon>Mormyridae</taxon>
        <taxon>Paramormyrops</taxon>
    </lineage>
</organism>
<feature type="region of interest" description="Disordered" evidence="13">
    <location>
        <begin position="863"/>
        <end position="889"/>
    </location>
</feature>
<dbReference type="FunFam" id="2.60.40.10:FF:000621">
    <property type="entry name" value="Immunoglobulin superfamily member 10"/>
    <property type="match status" value="1"/>
</dbReference>
<feature type="compositionally biased region" description="Low complexity" evidence="13">
    <location>
        <begin position="1394"/>
        <end position="1405"/>
    </location>
</feature>
<dbReference type="InterPro" id="IPR032675">
    <property type="entry name" value="LRR_dom_sf"/>
</dbReference>
<dbReference type="InterPro" id="IPR003598">
    <property type="entry name" value="Ig_sub2"/>
</dbReference>
<dbReference type="PROSITE" id="PS50835">
    <property type="entry name" value="IG_LIKE"/>
    <property type="match status" value="12"/>
</dbReference>
<dbReference type="Proteomes" id="UP000261540">
    <property type="component" value="Unplaced"/>
</dbReference>
<feature type="compositionally biased region" description="Basic and acidic residues" evidence="13">
    <location>
        <begin position="776"/>
        <end position="794"/>
    </location>
</feature>
<feature type="region of interest" description="Disordered" evidence="13">
    <location>
        <begin position="1148"/>
        <end position="1178"/>
    </location>
</feature>
<evidence type="ECO:0000256" key="7">
    <source>
        <dbReference type="ARBA" id="ARBA00022737"/>
    </source>
</evidence>
<evidence type="ECO:0000256" key="11">
    <source>
        <dbReference type="ARBA" id="ARBA00023180"/>
    </source>
</evidence>
<dbReference type="InterPro" id="IPR013783">
    <property type="entry name" value="Ig-like_fold"/>
</dbReference>
<dbReference type="SMART" id="SM00369">
    <property type="entry name" value="LRR_TYP"/>
    <property type="match status" value="5"/>
</dbReference>
<keyword evidence="12" id="KW-0393">Immunoglobulin domain</keyword>
<feature type="compositionally biased region" description="Basic and acidic residues" evidence="13">
    <location>
        <begin position="1148"/>
        <end position="1158"/>
    </location>
</feature>
<dbReference type="InterPro" id="IPR026906">
    <property type="entry name" value="LRR_5"/>
</dbReference>
<feature type="compositionally biased region" description="Polar residues" evidence="13">
    <location>
        <begin position="1522"/>
        <end position="1549"/>
    </location>
</feature>
<keyword evidence="7" id="KW-0677">Repeat</keyword>
<feature type="signal peptide" evidence="14">
    <location>
        <begin position="1"/>
        <end position="34"/>
    </location>
</feature>
<dbReference type="SMART" id="SM00406">
    <property type="entry name" value="IGv"/>
    <property type="match status" value="4"/>
</dbReference>
<dbReference type="FunFam" id="2.60.40.10:FF:000537">
    <property type="entry name" value="immunoglobulin superfamily member 10"/>
    <property type="match status" value="1"/>
</dbReference>
<keyword evidence="4" id="KW-0433">Leucine-rich repeat</keyword>
<dbReference type="Pfam" id="PF13855">
    <property type="entry name" value="LRR_8"/>
    <property type="match status" value="1"/>
</dbReference>
<dbReference type="STRING" id="1676925.ENSPKIP00000028771"/>
<name>A0A3B3SFK2_9TELE</name>
<dbReference type="SMART" id="SM00409">
    <property type="entry name" value="IG"/>
    <property type="match status" value="12"/>
</dbReference>
<keyword evidence="10" id="KW-1015">Disulfide bond</keyword>
<keyword evidence="6 14" id="KW-0732">Signal</keyword>
<feature type="region of interest" description="Disordered" evidence="13">
    <location>
        <begin position="1441"/>
        <end position="1468"/>
    </location>
</feature>
<feature type="compositionally biased region" description="Low complexity" evidence="13">
    <location>
        <begin position="1308"/>
        <end position="1319"/>
    </location>
</feature>
<proteinExistence type="predicted"/>
<dbReference type="SMART" id="SM00408">
    <property type="entry name" value="IGc2"/>
    <property type="match status" value="12"/>
</dbReference>
<feature type="domain" description="Ig-like" evidence="15">
    <location>
        <begin position="2129"/>
        <end position="2217"/>
    </location>
</feature>
<evidence type="ECO:0000313" key="16">
    <source>
        <dbReference type="Ensembl" id="ENSPKIP00000028771.1"/>
    </source>
</evidence>
<evidence type="ECO:0000256" key="8">
    <source>
        <dbReference type="ARBA" id="ARBA00022989"/>
    </source>
</evidence>
<feature type="region of interest" description="Disordered" evidence="13">
    <location>
        <begin position="1485"/>
        <end position="1507"/>
    </location>
</feature>
<evidence type="ECO:0000256" key="6">
    <source>
        <dbReference type="ARBA" id="ARBA00022729"/>
    </source>
</evidence>
<dbReference type="GO" id="GO:0005576">
    <property type="term" value="C:extracellular region"/>
    <property type="evidence" value="ECO:0007669"/>
    <property type="project" value="UniProtKB-SubCell"/>
</dbReference>
<feature type="compositionally biased region" description="Basic and acidic residues" evidence="13">
    <location>
        <begin position="674"/>
        <end position="694"/>
    </location>
</feature>
<keyword evidence="5" id="KW-0812">Transmembrane</keyword>
<feature type="region of interest" description="Disordered" evidence="13">
    <location>
        <begin position="770"/>
        <end position="794"/>
    </location>
</feature>
<keyword evidence="17" id="KW-1185">Reference proteome</keyword>
<dbReference type="PANTHER" id="PTHR45842:SF25">
    <property type="entry name" value="CARBOXYPEPTIDASE N SUBUNIT 2-LIKE"/>
    <property type="match status" value="1"/>
</dbReference>
<dbReference type="Gene3D" id="3.80.10.10">
    <property type="entry name" value="Ribonuclease Inhibitor"/>
    <property type="match status" value="2"/>
</dbReference>
<dbReference type="OrthoDB" id="10062932at2759"/>
<feature type="domain" description="Ig-like" evidence="15">
    <location>
        <begin position="2222"/>
        <end position="2319"/>
    </location>
</feature>
<dbReference type="SUPFAM" id="SSF48726">
    <property type="entry name" value="Immunoglobulin"/>
    <property type="match status" value="12"/>
</dbReference>
<feature type="domain" description="Ig-like" evidence="15">
    <location>
        <begin position="2325"/>
        <end position="2403"/>
    </location>
</feature>
<feature type="compositionally biased region" description="Polar residues" evidence="13">
    <location>
        <begin position="1381"/>
        <end position="1393"/>
    </location>
</feature>
<dbReference type="InterPro" id="IPR036179">
    <property type="entry name" value="Ig-like_dom_sf"/>
</dbReference>
<feature type="domain" description="Ig-like" evidence="15">
    <location>
        <begin position="1634"/>
        <end position="1727"/>
    </location>
</feature>
<dbReference type="FunFam" id="2.60.40.10:FF:000032">
    <property type="entry name" value="palladin isoform X1"/>
    <property type="match status" value="1"/>
</dbReference>
<keyword evidence="8" id="KW-1133">Transmembrane helix</keyword>
<dbReference type="Gene3D" id="2.60.40.10">
    <property type="entry name" value="Immunoglobulins"/>
    <property type="match status" value="12"/>
</dbReference>
<feature type="domain" description="Ig-like" evidence="15">
    <location>
        <begin position="578"/>
        <end position="668"/>
    </location>
</feature>
<dbReference type="SUPFAM" id="SSF52058">
    <property type="entry name" value="L domain-like"/>
    <property type="match status" value="1"/>
</dbReference>
<evidence type="ECO:0000256" key="10">
    <source>
        <dbReference type="ARBA" id="ARBA00023157"/>
    </source>
</evidence>
<feature type="domain" description="Ig-like" evidence="15">
    <location>
        <begin position="2516"/>
        <end position="2606"/>
    </location>
</feature>
<evidence type="ECO:0000256" key="13">
    <source>
        <dbReference type="SAM" id="MobiDB-lite"/>
    </source>
</evidence>
<evidence type="ECO:0000256" key="12">
    <source>
        <dbReference type="ARBA" id="ARBA00023319"/>
    </source>
</evidence>
<keyword evidence="11" id="KW-0325">Glycoprotein</keyword>
<dbReference type="FunFam" id="2.60.40.10:FF:001377">
    <property type="entry name" value="Matrix remodeling associated 5"/>
    <property type="match status" value="1"/>
</dbReference>
<dbReference type="InterPro" id="IPR013106">
    <property type="entry name" value="Ig_V-set"/>
</dbReference>
<dbReference type="InterPro" id="IPR001611">
    <property type="entry name" value="Leu-rich_rpt"/>
</dbReference>
<evidence type="ECO:0000256" key="2">
    <source>
        <dbReference type="ARBA" id="ARBA00004613"/>
    </source>
</evidence>
<evidence type="ECO:0000256" key="3">
    <source>
        <dbReference type="ARBA" id="ARBA00022525"/>
    </source>
</evidence>
<feature type="domain" description="Ig-like" evidence="15">
    <location>
        <begin position="2420"/>
        <end position="2506"/>
    </location>
</feature>
<dbReference type="FunFam" id="3.80.10.10:FF:000103">
    <property type="entry name" value="Immunoglobulin superfamily member 10"/>
    <property type="match status" value="1"/>
</dbReference>
<dbReference type="InterPro" id="IPR000483">
    <property type="entry name" value="Cys-rich_flank_reg_C"/>
</dbReference>
<keyword evidence="3" id="KW-0964">Secreted</keyword>
<dbReference type="GeneTree" id="ENSGT00940000158290"/>
<dbReference type="InterPro" id="IPR003599">
    <property type="entry name" value="Ig_sub"/>
</dbReference>
<protein>
    <submittedName>
        <fullName evidence="16">Immunoglobulin superfamily member 10</fullName>
    </submittedName>
</protein>
<feature type="domain" description="Ig-like" evidence="15">
    <location>
        <begin position="1830"/>
        <end position="1921"/>
    </location>
</feature>
<sequence length="2611" mass="289416">MSRMSSLNCHATHLRWRLLAFLCFVAEIIPESTACPKSCACYIPTEVHCTFRYLTAVPGDIQLGVEKMNLGYNSLTLLKQNDFSGLSRLEVLMLHSNIIHQMEDKTFSDLQCLQSLKMSYNKVKEINKDTFFGLRNLTKLHIDHNRIEFIHPEAFHGLNALQLIHLEGNLLQQLHPDTFVTTRYSQIFKTSSVTSIHLSDNALSRLPSNIFSHCTQLESVYLHGNPWSCDCRIAGLVEWITKNTGVLKCKRERRYARGLLCPVCEFPVASKGRSIAPLPHTSLSCSKPWILPHLKQKNITLDEGDYTAISPGDFIAPLGSLEMKVTDHFQNDASVACTVRRPSVMENMTVINEEEVTILSATVATSLVCNIDYEQIQQLWRILATYSDSPMRLERGLMLTKTPEMTFKYTQKRPEEGDDEVFTNIEAEIKANPGWLLQDEITLQLDRTTTTFTTLHIKYLSTVHLREESKVQRKDRYGWVMIKKDNLTKTEHTVLIGGVTDLNCQIHGNPKPSTEWILPDGSKVRAPYNSEDHRIVITDTGRLTVRVADSSDTGLYHCIATNYLEADVLTFRITVLSPDVEEGEVNGGRLSQKLDENLVLDCSSHGNPEASVQWILPDHTVLEKSHGNRKLHQNGTLKVQGLTQRDRGFYRCLATNYMGVDLLAYQISIISDGSKQDKLSEPKRHDGEFDSKYEEIDESASNKIPYGQESRTITSDRPYPRRRPSPERIASSTVQRRRGPMSNKRTGGVRRTFEKTLRKVDPEKWAEIMTKAQRGRKTDDEDKKGQETKIESLRKSISGLSGDGYEGSGDSLSEVNVIIPSTIGPATESAYVMSNTHSQTEAVPIASPSTDITTRSSFTESNTITSLNPKHHQTFPPNDFYTTEGHTSRPPNLPIMLKMKLTDSANEMPVTFSGDDEETATGVMTLLMTQYPNVTSIMEVTSPRIEPVVHTSSDSNSHTTLTAVTTTEQGADEISFHATQKITSPYIPAGSTIISQQQIHIIPANRHQLGRKRYFPGRRRIIRPNRITDIHAYLNKVKKPPVSHKVNATMPYLIEVTTDCKCHDPIKNVTHTTSDTQNIMKTSGSSLHGTEESVTTALKTSKVTTATWPTMTQASTPQTLLKIYSMKPPTTESADKTGYSGFITSVETPEHESGELRKSTTQTNELPVTSKGTTTPSKVIRGKIPWQKLFGNKGQKDVLNRLWKPVKSTITTQITTTSSTVRSTELQFTTESFVPPVTKPLKPTKKKVLTQSPEVSYEGSGSSTAPETESVSKLMLLPPTDPPLRFTKKTALSQTTTINPNIASRSHTGTTKATPNTKTLAFPPTVQPSTVKKMYEASSSSFVPVSGSGGSSKGYVYRHKWSRRPNGGLRRNGFRRRRPSKSNITSTSRATVSTPARTTPTNNVTTSVTRFPTTSANRYKTVLKEAEKYTTASKVLYSGDETTSDNDDWKITPTLERPASHSKHYTPTTKPRIRTTIYPTTTIKITTTPMPDSKSQIQTTSSRSSSRINTNTIRMHTDTKLSKGQGTQYRTQKPSTTKARPTTFPQRVNKSADGKSFESNQHGDIYDENDMQETITLDTSTILSAEQDYTNTPAPAETSDSSVSTGYGSLNGYHTTTFSMLMSESSTKDEASKPRIVGGNAASYTVLSDSDAYLPCESSGHPKPTISWKRFSSNTGSTLTIISKMGKFEVFKNGTLLIQNANIKDRGQYLCLAENSVGSDKLLVTLSVVAYPSRILEPKVRDINSQTGSTIEMKCKAEGRPTPLVSWILANRTQVRGYSSNQGRVTVTPDGTLVIRQVSVYDRGQYKCIASNPAGVDTATVRLQVVAAPPGILEDKRQHVTVKAGQSLKLPCTAQGSPQPTVHWVLFDGTLIRPLQDLRRDVSVLANGTLLMRSPQTSEGGTYECIATSSTGSERRVVTVSVEQAEAPPRIVEASQRWTELSYGQRLLLNCSAEGEPKPSIIWRLPSKALVDQWHRMGNRIQVLDNGTLIVHPLSEKDTGDYLCVARNKIGDDLQLMKVSVFMKPAKIETKLFSKKQVPYGNDLKVDCRASGVPMPEISWGLPDGTVVNSALQADDSGSRVRRYVLFDNGTLYINKVDVTEQGDYTCIAENTLGKDEMHVHITVVTAAPRIRQPSHTYAKVKPGGTVRFDCDALGEPKPKVLWKLPSNDIIAASNDRYLMHVNGSLEIHSIKLFDVGEYVCMARNAAGDESKVYNLDIDGNPPIINGYHKNRTVVKEAAAKYSRKLIDCNAQGNPTPQITWIMPDNIFITAPYFGSRINVHQNGTLEIKNVRPTDAAEFICMARNDGGEAVMAVQLEVTNMLRRPIFKSPFNERVVTRMGKTTVLNCSADGQPVPEISWMLPNGSRVTGSLNEAHQQLGNNGIFTIYKPTKEDSGKYRCSAKNTVGYIEKIIILDVGQQPYILTRPKGIIRSMSGDPLFLHCLADGSPRPQIHWTLPGGHVLSRPQVNGRYQLVNNGTLIVRDTSLHDRGNYLCKAKNDIGEATMAVPVLIIAYPPRITSGPPRNIQAIAGTAIQISCDATGMPKPDIIWELPNRSMLSPAGKGHSTSSKLLHQHGTLIIQRPNTSHSGTYKCIAKNHMGVDSRVTYIHVL</sequence>
<feature type="domain" description="Ig-like" evidence="15">
    <location>
        <begin position="497"/>
        <end position="574"/>
    </location>
</feature>
<dbReference type="InterPro" id="IPR007110">
    <property type="entry name" value="Ig-like_dom"/>
</dbReference>
<feature type="region of interest" description="Disordered" evidence="13">
    <location>
        <begin position="1521"/>
        <end position="1570"/>
    </location>
</feature>
<feature type="region of interest" description="Disordered" evidence="13">
    <location>
        <begin position="1301"/>
        <end position="1324"/>
    </location>
</feature>
<feature type="domain" description="Ig-like" evidence="15">
    <location>
        <begin position="1929"/>
        <end position="2020"/>
    </location>
</feature>
<accession>A0A3B3SFK2</accession>
<reference evidence="16" key="1">
    <citation type="submission" date="2025-08" db="UniProtKB">
        <authorList>
            <consortium name="Ensembl"/>
        </authorList>
    </citation>
    <scope>IDENTIFICATION</scope>
</reference>
<evidence type="ECO:0000256" key="1">
    <source>
        <dbReference type="ARBA" id="ARBA00004167"/>
    </source>
</evidence>
<evidence type="ECO:0000256" key="5">
    <source>
        <dbReference type="ARBA" id="ARBA00022692"/>
    </source>
</evidence>
<feature type="domain" description="Ig-like" evidence="15">
    <location>
        <begin position="1732"/>
        <end position="1824"/>
    </location>
</feature>
<feature type="compositionally biased region" description="Polar residues" evidence="13">
    <location>
        <begin position="1159"/>
        <end position="1177"/>
    </location>
</feature>